<accession>A0A1F5Y5U9</accession>
<gene>
    <name evidence="11" type="ORF">A2Y47_02290</name>
</gene>
<organism evidence="11 12">
    <name type="scientific">Candidatus Giovannonibacteria bacterium RIFCSPLOWO2_12_43_8</name>
    <dbReference type="NCBI Taxonomy" id="1798361"/>
    <lineage>
        <taxon>Bacteria</taxon>
        <taxon>Candidatus Giovannoniibacteriota</taxon>
    </lineage>
</organism>
<evidence type="ECO:0000256" key="7">
    <source>
        <dbReference type="ARBA" id="ARBA00023136"/>
    </source>
</evidence>
<dbReference type="GO" id="GO:0005886">
    <property type="term" value="C:plasma membrane"/>
    <property type="evidence" value="ECO:0007669"/>
    <property type="project" value="UniProtKB-SubCell"/>
</dbReference>
<feature type="transmembrane region" description="Helical" evidence="8">
    <location>
        <begin position="163"/>
        <end position="183"/>
    </location>
</feature>
<feature type="domain" description="ABC transmembrane type-1" evidence="10">
    <location>
        <begin position="24"/>
        <end position="307"/>
    </location>
</feature>
<feature type="transmembrane region" description="Helical" evidence="8">
    <location>
        <begin position="246"/>
        <end position="268"/>
    </location>
</feature>
<dbReference type="Pfam" id="PF00664">
    <property type="entry name" value="ABC_membrane"/>
    <property type="match status" value="1"/>
</dbReference>
<feature type="transmembrane region" description="Helical" evidence="8">
    <location>
        <begin position="274"/>
        <end position="292"/>
    </location>
</feature>
<name>A0A1F5Y5U9_9BACT</name>
<feature type="transmembrane region" description="Helical" evidence="8">
    <location>
        <begin position="21"/>
        <end position="40"/>
    </location>
</feature>
<dbReference type="SUPFAM" id="SSF52540">
    <property type="entry name" value="P-loop containing nucleoside triphosphate hydrolases"/>
    <property type="match status" value="1"/>
</dbReference>
<evidence type="ECO:0000256" key="8">
    <source>
        <dbReference type="SAM" id="Phobius"/>
    </source>
</evidence>
<proteinExistence type="predicted"/>
<dbReference type="Gene3D" id="3.40.50.300">
    <property type="entry name" value="P-loop containing nucleotide triphosphate hydrolases"/>
    <property type="match status" value="1"/>
</dbReference>
<dbReference type="Pfam" id="PF00005">
    <property type="entry name" value="ABC_tran"/>
    <property type="match status" value="1"/>
</dbReference>
<dbReference type="InterPro" id="IPR017871">
    <property type="entry name" value="ABC_transporter-like_CS"/>
</dbReference>
<dbReference type="InterPro" id="IPR003593">
    <property type="entry name" value="AAA+_ATPase"/>
</dbReference>
<keyword evidence="2" id="KW-0813">Transport</keyword>
<dbReference type="InterPro" id="IPR003439">
    <property type="entry name" value="ABC_transporter-like_ATP-bd"/>
</dbReference>
<evidence type="ECO:0000256" key="6">
    <source>
        <dbReference type="ARBA" id="ARBA00022989"/>
    </source>
</evidence>
<evidence type="ECO:0000256" key="2">
    <source>
        <dbReference type="ARBA" id="ARBA00022448"/>
    </source>
</evidence>
<dbReference type="PROSITE" id="PS00211">
    <property type="entry name" value="ABC_TRANSPORTER_1"/>
    <property type="match status" value="1"/>
</dbReference>
<dbReference type="PANTHER" id="PTHR24221:SF654">
    <property type="entry name" value="ATP-BINDING CASSETTE SUB-FAMILY B MEMBER 6"/>
    <property type="match status" value="1"/>
</dbReference>
<evidence type="ECO:0000259" key="9">
    <source>
        <dbReference type="PROSITE" id="PS50893"/>
    </source>
</evidence>
<dbReference type="FunFam" id="3.40.50.300:FF:000287">
    <property type="entry name" value="Multidrug ABC transporter ATP-binding protein"/>
    <property type="match status" value="1"/>
</dbReference>
<evidence type="ECO:0000256" key="3">
    <source>
        <dbReference type="ARBA" id="ARBA00022692"/>
    </source>
</evidence>
<dbReference type="Gene3D" id="1.20.1560.10">
    <property type="entry name" value="ABC transporter type 1, transmembrane domain"/>
    <property type="match status" value="1"/>
</dbReference>
<keyword evidence="6 8" id="KW-1133">Transmembrane helix</keyword>
<dbReference type="InterPro" id="IPR011527">
    <property type="entry name" value="ABC1_TM_dom"/>
</dbReference>
<reference evidence="11 12" key="1">
    <citation type="journal article" date="2016" name="Nat. Commun.">
        <title>Thousands of microbial genomes shed light on interconnected biogeochemical processes in an aquifer system.</title>
        <authorList>
            <person name="Anantharaman K."/>
            <person name="Brown C.T."/>
            <person name="Hug L.A."/>
            <person name="Sharon I."/>
            <person name="Castelle C.J."/>
            <person name="Probst A.J."/>
            <person name="Thomas B.C."/>
            <person name="Singh A."/>
            <person name="Wilkins M.J."/>
            <person name="Karaoz U."/>
            <person name="Brodie E.L."/>
            <person name="Williams K.H."/>
            <person name="Hubbard S.S."/>
            <person name="Banfield J.F."/>
        </authorList>
    </citation>
    <scope>NUCLEOTIDE SEQUENCE [LARGE SCALE GENOMIC DNA]</scope>
</reference>
<dbReference type="AlphaFoldDB" id="A0A1F5Y5U9"/>
<dbReference type="EMBL" id="MFIN01000025">
    <property type="protein sequence ID" value="OGF95550.1"/>
    <property type="molecule type" value="Genomic_DNA"/>
</dbReference>
<dbReference type="GO" id="GO:0016887">
    <property type="term" value="F:ATP hydrolysis activity"/>
    <property type="evidence" value="ECO:0007669"/>
    <property type="project" value="InterPro"/>
</dbReference>
<dbReference type="InterPro" id="IPR036640">
    <property type="entry name" value="ABC1_TM_sf"/>
</dbReference>
<dbReference type="InterPro" id="IPR027417">
    <property type="entry name" value="P-loop_NTPase"/>
</dbReference>
<keyword evidence="4" id="KW-0547">Nucleotide-binding</keyword>
<protein>
    <recommendedName>
        <fullName evidence="13">ABC transporter ATP-binding protein</fullName>
    </recommendedName>
</protein>
<comment type="subcellular location">
    <subcellularLocation>
        <location evidence="1">Cell membrane</location>
        <topology evidence="1">Multi-pass membrane protein</topology>
    </subcellularLocation>
</comment>
<keyword evidence="7 8" id="KW-0472">Membrane</keyword>
<evidence type="ECO:0000259" key="10">
    <source>
        <dbReference type="PROSITE" id="PS50929"/>
    </source>
</evidence>
<dbReference type="PROSITE" id="PS50893">
    <property type="entry name" value="ABC_TRANSPORTER_2"/>
    <property type="match status" value="1"/>
</dbReference>
<evidence type="ECO:0000313" key="11">
    <source>
        <dbReference type="EMBL" id="OGF95550.1"/>
    </source>
</evidence>
<evidence type="ECO:0000256" key="4">
    <source>
        <dbReference type="ARBA" id="ARBA00022741"/>
    </source>
</evidence>
<dbReference type="GO" id="GO:0034040">
    <property type="term" value="F:ATPase-coupled lipid transmembrane transporter activity"/>
    <property type="evidence" value="ECO:0007669"/>
    <property type="project" value="TreeGrafter"/>
</dbReference>
<dbReference type="SMART" id="SM00382">
    <property type="entry name" value="AAA"/>
    <property type="match status" value="1"/>
</dbReference>
<evidence type="ECO:0000256" key="1">
    <source>
        <dbReference type="ARBA" id="ARBA00004651"/>
    </source>
</evidence>
<feature type="domain" description="ABC transporter" evidence="9">
    <location>
        <begin position="341"/>
        <end position="575"/>
    </location>
</feature>
<dbReference type="PROSITE" id="PS50929">
    <property type="entry name" value="ABC_TM1F"/>
    <property type="match status" value="1"/>
</dbReference>
<sequence>MYKLTKETLKIFWQHSWRYKWKVIGILAGVFAFTLLQAYIPLLYRDLINVLTSGYGNLNSALHIVVLILIANIFRLSSYRFANFVNNSFQTKVMADLMNTCYQYLQKHSYGFFTSNFVGSLVTKIRRFERAFERISDQVIHDLGRASLDIFIVISVLLWQYRIFGLIMLAWSAVYVALTYFYSRFKLPYDIRRAEADSFTTAQLADTVTNNTNIKLFRNYDFEYERFDKTIQKQARLRKKSWDLGSISDVFFSLYTLAMEFIVIYFAVKMWGQSLLTIGDIILFQIYLLRLFDKLWGVGRNLRDIYEALADANEMTELLLKPHGITDAPEAKPLEVKKGEIIFENVSFGYHEEGAVLDNFSLEIKSGERIALIGPSGGGKSTIAKLLLRFYDVRNGKIIIDGNNISEVTQDSLRDSIALVPQDPILFHRSLMENIRYAKPDASDEEVVKVAKLAHAHEFISSFPLGYDTLVGERGVKLSGGERQRVAIARAILKNAPILILDEATSSLDSESEMFIQDSLKKLMQKRTTIVIAHRLSTIMQMDRIVVIDDGRITEEGKHEELLKAQKGTYQRLWEIQAGGFTAV</sequence>
<evidence type="ECO:0000313" key="12">
    <source>
        <dbReference type="Proteomes" id="UP000177720"/>
    </source>
</evidence>
<dbReference type="Proteomes" id="UP000177720">
    <property type="component" value="Unassembled WGS sequence"/>
</dbReference>
<keyword evidence="5" id="KW-0067">ATP-binding</keyword>
<dbReference type="PANTHER" id="PTHR24221">
    <property type="entry name" value="ATP-BINDING CASSETTE SUB-FAMILY B"/>
    <property type="match status" value="1"/>
</dbReference>
<evidence type="ECO:0008006" key="13">
    <source>
        <dbReference type="Google" id="ProtNLM"/>
    </source>
</evidence>
<dbReference type="InterPro" id="IPR039421">
    <property type="entry name" value="Type_1_exporter"/>
</dbReference>
<dbReference type="GO" id="GO:0005524">
    <property type="term" value="F:ATP binding"/>
    <property type="evidence" value="ECO:0007669"/>
    <property type="project" value="UniProtKB-KW"/>
</dbReference>
<dbReference type="GO" id="GO:0140359">
    <property type="term" value="F:ABC-type transporter activity"/>
    <property type="evidence" value="ECO:0007669"/>
    <property type="project" value="InterPro"/>
</dbReference>
<evidence type="ECO:0000256" key="5">
    <source>
        <dbReference type="ARBA" id="ARBA00022840"/>
    </source>
</evidence>
<dbReference type="SUPFAM" id="SSF90123">
    <property type="entry name" value="ABC transporter transmembrane region"/>
    <property type="match status" value="1"/>
</dbReference>
<comment type="caution">
    <text evidence="11">The sequence shown here is derived from an EMBL/GenBank/DDBJ whole genome shotgun (WGS) entry which is preliminary data.</text>
</comment>
<keyword evidence="3 8" id="KW-0812">Transmembrane</keyword>
<feature type="transmembrane region" description="Helical" evidence="8">
    <location>
        <begin position="60"/>
        <end position="77"/>
    </location>
</feature>